<feature type="chain" id="PRO_5046246653" evidence="1">
    <location>
        <begin position="32"/>
        <end position="60"/>
    </location>
</feature>
<reference evidence="2 3" key="1">
    <citation type="submission" date="2019-10" db="EMBL/GenBank/DDBJ databases">
        <title>Description of Paenibacillus terrestris sp. nov.</title>
        <authorList>
            <person name="Carlier A."/>
            <person name="Qi S."/>
        </authorList>
    </citation>
    <scope>NUCLEOTIDE SEQUENCE [LARGE SCALE GENOMIC DNA]</scope>
    <source>
        <strain evidence="2 3">LMG 31458</strain>
    </source>
</reference>
<organism evidence="2 3">
    <name type="scientific">Paenibacillus phytorum</name>
    <dbReference type="NCBI Taxonomy" id="2654977"/>
    <lineage>
        <taxon>Bacteria</taxon>
        <taxon>Bacillati</taxon>
        <taxon>Bacillota</taxon>
        <taxon>Bacilli</taxon>
        <taxon>Bacillales</taxon>
        <taxon>Paenibacillaceae</taxon>
        <taxon>Paenibacillus</taxon>
    </lineage>
</organism>
<evidence type="ECO:0000313" key="2">
    <source>
        <dbReference type="EMBL" id="NOU75579.1"/>
    </source>
</evidence>
<comment type="caution">
    <text evidence="2">The sequence shown here is derived from an EMBL/GenBank/DDBJ whole genome shotgun (WGS) entry which is preliminary data.</text>
</comment>
<dbReference type="EMBL" id="WHOA01000219">
    <property type="protein sequence ID" value="NOU75579.1"/>
    <property type="molecule type" value="Genomic_DNA"/>
</dbReference>
<accession>A0ABX1Y548</accession>
<evidence type="ECO:0000256" key="1">
    <source>
        <dbReference type="SAM" id="SignalP"/>
    </source>
</evidence>
<dbReference type="Proteomes" id="UP000616779">
    <property type="component" value="Unassembled WGS sequence"/>
</dbReference>
<gene>
    <name evidence="2" type="ORF">GC098_30095</name>
</gene>
<keyword evidence="3" id="KW-1185">Reference proteome</keyword>
<protein>
    <submittedName>
        <fullName evidence="2">Uncharacterized protein</fullName>
    </submittedName>
</protein>
<sequence>MKTMKRTLNTLGKSMFITIVGVSMIASSALAADMGTTILIKVVSDTTTEVAPSTNSSNTN</sequence>
<keyword evidence="1" id="KW-0732">Signal</keyword>
<name>A0ABX1Y548_9BACL</name>
<dbReference type="RefSeq" id="WP_171647353.1">
    <property type="nucleotide sequence ID" value="NZ_WHOA01000219.1"/>
</dbReference>
<proteinExistence type="predicted"/>
<evidence type="ECO:0000313" key="3">
    <source>
        <dbReference type="Proteomes" id="UP000616779"/>
    </source>
</evidence>
<feature type="signal peptide" evidence="1">
    <location>
        <begin position="1"/>
        <end position="31"/>
    </location>
</feature>